<reference evidence="2 3" key="1">
    <citation type="submission" date="2018-11" db="EMBL/GenBank/DDBJ databases">
        <title>Sequencing the genomes of 1000 actinobacteria strains.</title>
        <authorList>
            <person name="Klenk H.-P."/>
        </authorList>
    </citation>
    <scope>NUCLEOTIDE SEQUENCE [LARGE SCALE GENOMIC DNA]</scope>
    <source>
        <strain evidence="2 3">DSM 44254</strain>
    </source>
</reference>
<sequence length="261" mass="27672">MARVVPVSDRRTATTRLVEVYGPRLRTEIAEHLERALRAGELGWTIECLAEEMVAARVRPEAGDAVEFRRLLTGFLLSPDCPPDIRDLVMFGQDPPEDHLVHLLEGPSPFDVRAAVVEGFGLPVDEIGILVDGEPAAGMPESPMVLVTADPGSGVQGVTFNAGRVFVARTGGATELSVAKTLCRALGTGAMLGPHGLTPNQWVLVTAEGGHGVVMVDGEASDEGRWEIRFAYEAVEGAPHLPSGPPDLSFRRPPAGGGCAR</sequence>
<feature type="region of interest" description="Disordered" evidence="1">
    <location>
        <begin position="240"/>
        <end position="261"/>
    </location>
</feature>
<organism evidence="2 3">
    <name type="scientific">Actinocorallia herbida</name>
    <dbReference type="NCBI Taxonomy" id="58109"/>
    <lineage>
        <taxon>Bacteria</taxon>
        <taxon>Bacillati</taxon>
        <taxon>Actinomycetota</taxon>
        <taxon>Actinomycetes</taxon>
        <taxon>Streptosporangiales</taxon>
        <taxon>Thermomonosporaceae</taxon>
        <taxon>Actinocorallia</taxon>
    </lineage>
</organism>
<dbReference type="EMBL" id="RJKE01000001">
    <property type="protein sequence ID" value="ROO86185.1"/>
    <property type="molecule type" value="Genomic_DNA"/>
</dbReference>
<evidence type="ECO:0000313" key="3">
    <source>
        <dbReference type="Proteomes" id="UP000272400"/>
    </source>
</evidence>
<evidence type="ECO:0000313" key="2">
    <source>
        <dbReference type="EMBL" id="ROO86185.1"/>
    </source>
</evidence>
<protein>
    <submittedName>
        <fullName evidence="2">Uncharacterized protein</fullName>
    </submittedName>
</protein>
<dbReference type="AlphaFoldDB" id="A0A3N1CY62"/>
<accession>A0A3N1CY62</accession>
<proteinExistence type="predicted"/>
<dbReference type="Proteomes" id="UP000272400">
    <property type="component" value="Unassembled WGS sequence"/>
</dbReference>
<name>A0A3N1CY62_9ACTN</name>
<comment type="caution">
    <text evidence="2">The sequence shown here is derived from an EMBL/GenBank/DDBJ whole genome shotgun (WGS) entry which is preliminary data.</text>
</comment>
<evidence type="ECO:0000256" key="1">
    <source>
        <dbReference type="SAM" id="MobiDB-lite"/>
    </source>
</evidence>
<gene>
    <name evidence="2" type="ORF">EDD29_3748</name>
</gene>
<keyword evidence="3" id="KW-1185">Reference proteome</keyword>